<evidence type="ECO:0000313" key="8">
    <source>
        <dbReference type="Proteomes" id="UP000270856"/>
    </source>
</evidence>
<dbReference type="PANTHER" id="PTHR11943:SF1">
    <property type="entry name" value="GALACTOSE-1-PHOSPHATE URIDYLYLTRANSFERASE"/>
    <property type="match status" value="1"/>
</dbReference>
<protein>
    <recommendedName>
        <fullName evidence="1 5">Galactose-1-phosphate uridylyltransferase</fullName>
        <ecNumber evidence="5">2.7.7.12</ecNumber>
    </recommendedName>
</protein>
<dbReference type="EMBL" id="RPFJ01000030">
    <property type="protein sequence ID" value="RPD93456.1"/>
    <property type="molecule type" value="Genomic_DNA"/>
</dbReference>
<evidence type="ECO:0000256" key="2">
    <source>
        <dbReference type="ARBA" id="ARBA00022679"/>
    </source>
</evidence>
<dbReference type="RefSeq" id="WP_123898788.1">
    <property type="nucleotide sequence ID" value="NZ_RPFJ01000030.1"/>
</dbReference>
<dbReference type="GO" id="GO:0005737">
    <property type="term" value="C:cytoplasm"/>
    <property type="evidence" value="ECO:0007669"/>
    <property type="project" value="TreeGrafter"/>
</dbReference>
<name>A0A3N4NJM3_9FLAO</name>
<dbReference type="InterPro" id="IPR036265">
    <property type="entry name" value="HIT-like_sf"/>
</dbReference>
<dbReference type="PANTHER" id="PTHR11943">
    <property type="entry name" value="GALACTOSE-1-PHOSPHATE URIDYLYLTRANSFERASE"/>
    <property type="match status" value="1"/>
</dbReference>
<evidence type="ECO:0000256" key="5">
    <source>
        <dbReference type="NCBIfam" id="TIGR00209"/>
    </source>
</evidence>
<keyword evidence="4" id="KW-0119">Carbohydrate metabolism</keyword>
<dbReference type="AlphaFoldDB" id="A0A3N4NJM3"/>
<dbReference type="NCBIfam" id="TIGR00209">
    <property type="entry name" value="galT_1"/>
    <property type="match status" value="1"/>
</dbReference>
<dbReference type="Proteomes" id="UP000270856">
    <property type="component" value="Unassembled WGS sequence"/>
</dbReference>
<organism evidence="7 8">
    <name type="scientific">Aureibaculum marinum</name>
    <dbReference type="NCBI Taxonomy" id="2487930"/>
    <lineage>
        <taxon>Bacteria</taxon>
        <taxon>Pseudomonadati</taxon>
        <taxon>Bacteroidota</taxon>
        <taxon>Flavobacteriia</taxon>
        <taxon>Flavobacteriales</taxon>
        <taxon>Flavobacteriaceae</taxon>
        <taxon>Aureibaculum</taxon>
    </lineage>
</organism>
<evidence type="ECO:0000256" key="4">
    <source>
        <dbReference type="ARBA" id="ARBA00023277"/>
    </source>
</evidence>
<dbReference type="GO" id="GO:0008108">
    <property type="term" value="F:UDP-glucose:hexose-1-phosphate uridylyltransferase activity"/>
    <property type="evidence" value="ECO:0007669"/>
    <property type="project" value="UniProtKB-UniRule"/>
</dbReference>
<gene>
    <name evidence="7" type="primary">galT</name>
    <name evidence="7" type="ORF">EGM88_12715</name>
</gene>
<evidence type="ECO:0000313" key="7">
    <source>
        <dbReference type="EMBL" id="RPD93456.1"/>
    </source>
</evidence>
<keyword evidence="3 7" id="KW-0548">Nucleotidyltransferase</keyword>
<keyword evidence="2 7" id="KW-0808">Transferase</keyword>
<evidence type="ECO:0000256" key="3">
    <source>
        <dbReference type="ARBA" id="ARBA00022695"/>
    </source>
</evidence>
<comment type="caution">
    <text evidence="7">The sequence shown here is derived from an EMBL/GenBank/DDBJ whole genome shotgun (WGS) entry which is preliminary data.</text>
</comment>
<accession>A0A3N4NJM3</accession>
<dbReference type="Gene3D" id="3.30.428.10">
    <property type="entry name" value="HIT-like"/>
    <property type="match status" value="1"/>
</dbReference>
<dbReference type="InterPro" id="IPR005849">
    <property type="entry name" value="GalP_Utransf_N"/>
</dbReference>
<reference evidence="7 8" key="1">
    <citation type="submission" date="2018-11" db="EMBL/GenBank/DDBJ databases">
        <title>Aureibaculum marinum gen. nov., sp. nov., a member of the family Flavobacteriaceae isolated from the Bohai Sea.</title>
        <authorList>
            <person name="Ji X."/>
        </authorList>
    </citation>
    <scope>NUCLEOTIDE SEQUENCE [LARGE SCALE GENOMIC DNA]</scope>
    <source>
        <strain evidence="7 8">BH-SD17</strain>
    </source>
</reference>
<dbReference type="GO" id="GO:0033499">
    <property type="term" value="P:galactose catabolic process via UDP-galactose, Leloir pathway"/>
    <property type="evidence" value="ECO:0007669"/>
    <property type="project" value="TreeGrafter"/>
</dbReference>
<evidence type="ECO:0000256" key="1">
    <source>
        <dbReference type="ARBA" id="ARBA00016340"/>
    </source>
</evidence>
<feature type="non-terminal residue" evidence="7">
    <location>
        <position position="74"/>
    </location>
</feature>
<dbReference type="EC" id="2.7.7.12" evidence="5"/>
<sequence>MQSNLKTHPHRRYNILTGEWVLVSPHRTKRPWQGKTESSSKKESISYDPSCYLCPTNTRINGEINPDYKNTFVF</sequence>
<dbReference type="InterPro" id="IPR001937">
    <property type="entry name" value="GalP_UDPtransf1"/>
</dbReference>
<keyword evidence="8" id="KW-1185">Reference proteome</keyword>
<dbReference type="GO" id="GO:0008270">
    <property type="term" value="F:zinc ion binding"/>
    <property type="evidence" value="ECO:0007669"/>
    <property type="project" value="InterPro"/>
</dbReference>
<dbReference type="SUPFAM" id="SSF54197">
    <property type="entry name" value="HIT-like"/>
    <property type="match status" value="1"/>
</dbReference>
<evidence type="ECO:0000259" key="6">
    <source>
        <dbReference type="Pfam" id="PF01087"/>
    </source>
</evidence>
<dbReference type="OrthoDB" id="9769064at2"/>
<dbReference type="Pfam" id="PF01087">
    <property type="entry name" value="GalP_UDP_transf"/>
    <property type="match status" value="1"/>
</dbReference>
<feature type="domain" description="Galactose-1-phosphate uridyl transferase N-terminal" evidence="6">
    <location>
        <begin position="6"/>
        <end position="74"/>
    </location>
</feature>
<proteinExistence type="predicted"/>